<keyword evidence="1" id="KW-0479">Metal-binding</keyword>
<comment type="caution">
    <text evidence="2">The sequence shown here is derived from an EMBL/GenBank/DDBJ whole genome shotgun (WGS) entry which is preliminary data.</text>
</comment>
<dbReference type="InterPro" id="IPR032466">
    <property type="entry name" value="Metal_Hydrolase"/>
</dbReference>
<dbReference type="eggNOG" id="COG0084">
    <property type="taxonomic scope" value="Bacteria"/>
</dbReference>
<proteinExistence type="predicted"/>
<dbReference type="AlphaFoldDB" id="B6G9U7"/>
<keyword evidence="2" id="KW-0378">Hydrolase</keyword>
<feature type="binding site" evidence="1">
    <location>
        <position position="12"/>
    </location>
    <ligand>
        <name>a divalent metal cation</name>
        <dbReference type="ChEBI" id="CHEBI:60240"/>
        <label>1</label>
    </ligand>
</feature>
<feature type="binding site" evidence="1">
    <location>
        <position position="213"/>
    </location>
    <ligand>
        <name>a divalent metal cation</name>
        <dbReference type="ChEBI" id="CHEBI:60240"/>
        <label>1</label>
    </ligand>
</feature>
<evidence type="ECO:0000313" key="3">
    <source>
        <dbReference type="Proteomes" id="UP000003560"/>
    </source>
</evidence>
<dbReference type="InterPro" id="IPR001130">
    <property type="entry name" value="TatD-like"/>
</dbReference>
<dbReference type="EMBL" id="ABXJ01000051">
    <property type="protein sequence ID" value="EEA90949.1"/>
    <property type="molecule type" value="Genomic_DNA"/>
</dbReference>
<feature type="binding site" evidence="1">
    <location>
        <position position="14"/>
    </location>
    <ligand>
        <name>a divalent metal cation</name>
        <dbReference type="ChEBI" id="CHEBI:60240"/>
        <label>1</label>
    </ligand>
</feature>
<dbReference type="PANTHER" id="PTHR47176">
    <property type="entry name" value="OSJNBA0020J04.13 PROTEIN"/>
    <property type="match status" value="1"/>
</dbReference>
<sequence length="264" mass="28378">MSTVDWRLVDMHCHLDRMSNAEEVAREAAGRGIALFDTTVTPADACAAQDLLGSFDNVRVGTGLHPWWLADGRCGASDAARATELAGKSPFVGEVGLDFGRRGDGAQKLQTAAFEDICGAIAHHPLPHRVISIHAIRAVSTALDILERTGILGEDARRDTAVIFHWFSGTSDELARARRLGCHFSVNEHMLKSKRGREYARQLPRERLLLETDAPPGLDAPYSADALEASLTRVLSAVAGARNECPEELGSAIAETSTAMLGLA</sequence>
<dbReference type="Pfam" id="PF01026">
    <property type="entry name" value="TatD_DNase"/>
    <property type="match status" value="1"/>
</dbReference>
<gene>
    <name evidence="2" type="ORF">COLSTE_00838</name>
</gene>
<protein>
    <submittedName>
        <fullName evidence="2">Hydrolase, TatD family</fullName>
    </submittedName>
</protein>
<feature type="binding site" evidence="1">
    <location>
        <position position="94"/>
    </location>
    <ligand>
        <name>a divalent metal cation</name>
        <dbReference type="ChEBI" id="CHEBI:60240"/>
        <label>1</label>
    </ligand>
</feature>
<reference evidence="2 3" key="1">
    <citation type="submission" date="2008-10" db="EMBL/GenBank/DDBJ databases">
        <title>Draft genome sequence of Collinsella stercoris (DSM 13279).</title>
        <authorList>
            <person name="Sudarsanam P."/>
            <person name="Ley R."/>
            <person name="Guruge J."/>
            <person name="Turnbaugh P.J."/>
            <person name="Mahowald M."/>
            <person name="Liep D."/>
            <person name="Gordon J."/>
        </authorList>
    </citation>
    <scope>NUCLEOTIDE SEQUENCE [LARGE SCALE GENOMIC DNA]</scope>
    <source>
        <strain evidence="2 3">DSM 13279</strain>
    </source>
</reference>
<feature type="binding site" evidence="1">
    <location>
        <position position="165"/>
    </location>
    <ligand>
        <name>a divalent metal cation</name>
        <dbReference type="ChEBI" id="CHEBI:60240"/>
        <label>2</label>
    </ligand>
</feature>
<dbReference type="GO" id="GO:0016788">
    <property type="term" value="F:hydrolase activity, acting on ester bonds"/>
    <property type="evidence" value="ECO:0007669"/>
    <property type="project" value="InterPro"/>
</dbReference>
<evidence type="ECO:0000256" key="1">
    <source>
        <dbReference type="PIRSR" id="PIRSR005902-1"/>
    </source>
</evidence>
<reference evidence="2 3" key="2">
    <citation type="submission" date="2008-10" db="EMBL/GenBank/DDBJ databases">
        <authorList>
            <person name="Fulton L."/>
            <person name="Clifton S."/>
            <person name="Fulton B."/>
            <person name="Xu J."/>
            <person name="Minx P."/>
            <person name="Pepin K.H."/>
            <person name="Johnson M."/>
            <person name="Thiruvilangam P."/>
            <person name="Bhonagiri V."/>
            <person name="Nash W.E."/>
            <person name="Mardis E.R."/>
            <person name="Wilson R.K."/>
        </authorList>
    </citation>
    <scope>NUCLEOTIDE SEQUENCE [LARGE SCALE GENOMIC DNA]</scope>
    <source>
        <strain evidence="2 3">DSM 13279</strain>
    </source>
</reference>
<keyword evidence="3" id="KW-1185">Reference proteome</keyword>
<dbReference type="STRING" id="445975.COLSTE_00838"/>
<dbReference type="PANTHER" id="PTHR47176:SF1">
    <property type="entry name" value="OS04G0577500 PROTEIN"/>
    <property type="match status" value="1"/>
</dbReference>
<name>B6G9U7_9ACTN</name>
<accession>B6G9U7</accession>
<organism evidence="2 3">
    <name type="scientific">Collinsella stercoris DSM 13279</name>
    <dbReference type="NCBI Taxonomy" id="445975"/>
    <lineage>
        <taxon>Bacteria</taxon>
        <taxon>Bacillati</taxon>
        <taxon>Actinomycetota</taxon>
        <taxon>Coriobacteriia</taxon>
        <taxon>Coriobacteriales</taxon>
        <taxon>Coriobacteriaceae</taxon>
        <taxon>Collinsella</taxon>
    </lineage>
</organism>
<dbReference type="PIRSF" id="PIRSF005902">
    <property type="entry name" value="DNase_TatD"/>
    <property type="match status" value="1"/>
</dbReference>
<dbReference type="Proteomes" id="UP000003560">
    <property type="component" value="Unassembled WGS sequence"/>
</dbReference>
<evidence type="ECO:0000313" key="2">
    <source>
        <dbReference type="EMBL" id="EEA90949.1"/>
    </source>
</evidence>
<feature type="binding site" evidence="1">
    <location>
        <position position="134"/>
    </location>
    <ligand>
        <name>a divalent metal cation</name>
        <dbReference type="ChEBI" id="CHEBI:60240"/>
        <label>2</label>
    </ligand>
</feature>
<dbReference type="Gene3D" id="3.20.20.140">
    <property type="entry name" value="Metal-dependent hydrolases"/>
    <property type="match status" value="1"/>
</dbReference>
<dbReference type="HOGENOM" id="CLU_031506_5_1_11"/>
<dbReference type="SUPFAM" id="SSF51556">
    <property type="entry name" value="Metallo-dependent hydrolases"/>
    <property type="match status" value="1"/>
</dbReference>
<dbReference type="GO" id="GO:0046872">
    <property type="term" value="F:metal ion binding"/>
    <property type="evidence" value="ECO:0007669"/>
    <property type="project" value="UniProtKB-KW"/>
</dbReference>